<feature type="region of interest" description="Disordered" evidence="1">
    <location>
        <begin position="243"/>
        <end position="303"/>
    </location>
</feature>
<feature type="region of interest" description="Disordered" evidence="1">
    <location>
        <begin position="320"/>
        <end position="408"/>
    </location>
</feature>
<feature type="compositionally biased region" description="Low complexity" evidence="1">
    <location>
        <begin position="328"/>
        <end position="342"/>
    </location>
</feature>
<reference evidence="4" key="1">
    <citation type="submission" date="2021-01" db="EMBL/GenBank/DDBJ databases">
        <title>Adiantum capillus-veneris genome.</title>
        <authorList>
            <person name="Fang Y."/>
            <person name="Liao Q."/>
        </authorList>
    </citation>
    <scope>NUCLEOTIDE SEQUENCE</scope>
    <source>
        <strain evidence="4">H3</strain>
        <tissue evidence="4">Leaf</tissue>
    </source>
</reference>
<feature type="domain" description="DUF6857" evidence="3">
    <location>
        <begin position="500"/>
        <end position="850"/>
    </location>
</feature>
<feature type="compositionally biased region" description="Low complexity" evidence="1">
    <location>
        <begin position="252"/>
        <end position="267"/>
    </location>
</feature>
<evidence type="ECO:0000259" key="2">
    <source>
        <dbReference type="Pfam" id="PF06075"/>
    </source>
</evidence>
<dbReference type="InterPro" id="IPR049172">
    <property type="entry name" value="DUF6857_pln"/>
</dbReference>
<feature type="region of interest" description="Disordered" evidence="1">
    <location>
        <begin position="673"/>
        <end position="708"/>
    </location>
</feature>
<sequence length="883" mass="95866">MATLNPGILMKLIQHMNSDVKVAGEHRSVMLQVIGIVPALTGGDELWPNKGFFIKLSDSLHATYVSLCEQDNELILSDKLQLGQFVYVEKLESASGKKRNKAALPRVVGIRPLQGRHPCIGNPEDLVAHLVPDSSTVPSQPPTALQLSKSAEQQSNRADCISSSKFESKYHEPLSANAARFVDVFDSNKSAKLPLKSNHTTPDCGSLDKRPLKSSSKANGGESFELGVQDLVDADAASKARRKVARAKAARDSSPASRASPNAAPNSCKPMTPSNKASRWEGSKESCASRKETSNALSRHMNPICEDGRGAYIISSRYMQNSPSGKTRQGSPSGSKSRQSSPTVANNTRPATPTLKTRQISPNAKARPASPSGKSWQASPIPKIRQFSPAGKRSISTGRPSRPSIGEVAKRRSSVYLGGTSSTATVDMLAGSLKALKQSREEIRDNEGKENLSLQQNEEIRNSKEVKKVQPKVGSKAQSSPATKTVSPHMESVCVKKPIINDKRWTDGSSSWEGLPPSLTLLGKGVMRRKSAASLAAVHALQEASAAESVIRCLSMFAELKFLAKPEIPELTMECFYTLYQSLQEATKVSELSADVKSMSGLEPTSDDLANDKLGNAKCWIDAALAVDLAPVTLFSKQLSAALKSSPSKGTRHERPQFKLMLASQKVLLSKALDSPTASKDEPGSVSRGVLSAGRDKKSRTREARCSSLKTMKQAEENLKSSSSALLVDAPKEDCGADADSEHIEDGLYETTELAHKLQWELQLWFLQYVEEVLDCDFHSSSCSSTDGSLEGKVTQQETNHIAFMLAQIKRLNDWVDQIESDKNKPLQPQLVEVLDKVKTKSNRHLIVYVHESLLLLLNGCYSNSSCLDNFREAYGGLLMALG</sequence>
<feature type="region of interest" description="Disordered" evidence="1">
    <location>
        <begin position="192"/>
        <end position="222"/>
    </location>
</feature>
<dbReference type="Pfam" id="PF06075">
    <property type="entry name" value="DUF936"/>
    <property type="match status" value="1"/>
</dbReference>
<dbReference type="PANTHER" id="PTHR31928:SF4">
    <property type="entry name" value="OS08G0541500 PROTEIN"/>
    <property type="match status" value="1"/>
</dbReference>
<evidence type="ECO:0000256" key="1">
    <source>
        <dbReference type="SAM" id="MobiDB-lite"/>
    </source>
</evidence>
<feature type="compositionally biased region" description="Basic and acidic residues" evidence="1">
    <location>
        <begin position="458"/>
        <end position="468"/>
    </location>
</feature>
<dbReference type="InterPro" id="IPR048297">
    <property type="entry name" value="DUF936_dom_pln"/>
</dbReference>
<dbReference type="AlphaFoldDB" id="A0A9D4Z389"/>
<protein>
    <submittedName>
        <fullName evidence="4">Uncharacterized protein</fullName>
    </submittedName>
</protein>
<organism evidence="4 5">
    <name type="scientific">Adiantum capillus-veneris</name>
    <name type="common">Maidenhair fern</name>
    <dbReference type="NCBI Taxonomy" id="13818"/>
    <lineage>
        <taxon>Eukaryota</taxon>
        <taxon>Viridiplantae</taxon>
        <taxon>Streptophyta</taxon>
        <taxon>Embryophyta</taxon>
        <taxon>Tracheophyta</taxon>
        <taxon>Polypodiopsida</taxon>
        <taxon>Polypodiidae</taxon>
        <taxon>Polypodiales</taxon>
        <taxon>Pteridineae</taxon>
        <taxon>Pteridaceae</taxon>
        <taxon>Vittarioideae</taxon>
        <taxon>Adiantum</taxon>
    </lineage>
</organism>
<accession>A0A9D4Z389</accession>
<dbReference type="EMBL" id="JABFUD020000025">
    <property type="protein sequence ID" value="KAI5059530.1"/>
    <property type="molecule type" value="Genomic_DNA"/>
</dbReference>
<name>A0A9D4Z389_ADICA</name>
<feature type="region of interest" description="Disordered" evidence="1">
    <location>
        <begin position="133"/>
        <end position="158"/>
    </location>
</feature>
<feature type="region of interest" description="Disordered" evidence="1">
    <location>
        <begin position="441"/>
        <end position="488"/>
    </location>
</feature>
<dbReference type="InterPro" id="IPR010341">
    <property type="entry name" value="DUF936_pln"/>
</dbReference>
<feature type="compositionally biased region" description="Basic and acidic residues" evidence="1">
    <location>
        <begin position="278"/>
        <end position="293"/>
    </location>
</feature>
<feature type="compositionally biased region" description="Basic and acidic residues" evidence="1">
    <location>
        <begin position="441"/>
        <end position="450"/>
    </location>
</feature>
<keyword evidence="5" id="KW-1185">Reference proteome</keyword>
<proteinExistence type="predicted"/>
<dbReference type="PANTHER" id="PTHR31928">
    <property type="entry name" value="EXPRESSED PROTEIN"/>
    <property type="match status" value="1"/>
</dbReference>
<comment type="caution">
    <text evidence="4">The sequence shown here is derived from an EMBL/GenBank/DDBJ whole genome shotgun (WGS) entry which is preliminary data.</text>
</comment>
<evidence type="ECO:0000313" key="5">
    <source>
        <dbReference type="Proteomes" id="UP000886520"/>
    </source>
</evidence>
<evidence type="ECO:0000259" key="3">
    <source>
        <dbReference type="Pfam" id="PF21647"/>
    </source>
</evidence>
<dbReference type="Proteomes" id="UP000886520">
    <property type="component" value="Chromosome 25"/>
</dbReference>
<feature type="domain" description="DUF936" evidence="2">
    <location>
        <begin position="4"/>
        <end position="128"/>
    </location>
</feature>
<feature type="compositionally biased region" description="Polar residues" evidence="1">
    <location>
        <begin position="343"/>
        <end position="362"/>
    </location>
</feature>
<gene>
    <name evidence="4" type="ORF">GOP47_0025849</name>
</gene>
<feature type="compositionally biased region" description="Polar residues" evidence="1">
    <location>
        <begin position="476"/>
        <end position="486"/>
    </location>
</feature>
<evidence type="ECO:0000313" key="4">
    <source>
        <dbReference type="EMBL" id="KAI5059530.1"/>
    </source>
</evidence>
<dbReference type="Pfam" id="PF21647">
    <property type="entry name" value="DUF6857"/>
    <property type="match status" value="1"/>
</dbReference>
<dbReference type="OrthoDB" id="1918502at2759"/>